<dbReference type="RefSeq" id="WP_046366201.1">
    <property type="nucleotide sequence ID" value="NZ_CALTXN010000003.1"/>
</dbReference>
<reference evidence="4 7" key="3">
    <citation type="submission" date="2019-01" db="EMBL/GenBank/DDBJ databases">
        <title>High-quality-draft genome sequences of five non-tuberculosis mycobacteriaceae isolated from a nosocomial environment.</title>
        <authorList>
            <person name="Tiago I."/>
            <person name="Alarico S."/>
            <person name="Pereira S.G."/>
            <person name="Coelho C."/>
            <person name="Maranha A."/>
            <person name="Empadinhas N."/>
        </authorList>
    </citation>
    <scope>NUCLEOTIDE SEQUENCE [LARGE SCALE GENOMIC DNA]</scope>
    <source>
        <strain evidence="4 7">22DIII</strain>
    </source>
</reference>
<protein>
    <submittedName>
        <fullName evidence="3">DegV domain-containing protein</fullName>
    </submittedName>
    <submittedName>
        <fullName evidence="4">DegV family protein</fullName>
    </submittedName>
</protein>
<reference evidence="3 6" key="1">
    <citation type="journal article" date="2015" name="Genome Biol. Evol.">
        <title>Characterization of Three Mycobacterium spp. with Potential Use in Bioremediation by Genome Sequencing and Comparative Genomics.</title>
        <authorList>
            <person name="Das S."/>
            <person name="Pettersson B.M."/>
            <person name="Behra P.R."/>
            <person name="Ramesh M."/>
            <person name="Dasgupta S."/>
            <person name="Bhattacharya A."/>
            <person name="Kirsebom L.A."/>
        </authorList>
    </citation>
    <scope>NUCLEOTIDE SEQUENCE [LARGE SCALE GENOMIC DNA]</scope>
    <source>
        <strain evidence="3 6">DSM 44075</strain>
    </source>
</reference>
<accession>A0A0J6W7H7</accession>
<dbReference type="InterPro" id="IPR043168">
    <property type="entry name" value="DegV_C"/>
</dbReference>
<dbReference type="PATRIC" id="fig|1807.13.peg.5863"/>
<sequence length="284" mass="29418">MTVVVVSDSSARLGDAAGRWGIREVPLHVLVDGADLRDGVDDVPHDVHDRPKVTTAGAAPAELAEHYRRALADSDGAGVLAVHLSAALSSTYSAAVTAAREFGSAVRVVNSRSAAMGTGFIAREAARCAAGGADLDAVADAARAARERTQVFLVVHRLDNLRRSGRIGTASSWLGTALSLKPLLKLDVDGRLVLDQRIRTVSKAHAALVDRVADMVGTKPADVVVHHVDNHDGADQLGAALTQRLPQLSSLSVEDMGPVLSVHVGGGAVGVAVQVCEVSPRTGP</sequence>
<dbReference type="NCBIfam" id="TIGR00762">
    <property type="entry name" value="DegV"/>
    <property type="match status" value="1"/>
</dbReference>
<dbReference type="PROSITE" id="PS51482">
    <property type="entry name" value="DEGV"/>
    <property type="match status" value="1"/>
</dbReference>
<dbReference type="STRING" id="1807.MOBUDSM44075_01711"/>
<keyword evidence="5" id="KW-1185">Reference proteome</keyword>
<dbReference type="SUPFAM" id="SSF82549">
    <property type="entry name" value="DAK1/DegV-like"/>
    <property type="match status" value="1"/>
</dbReference>
<dbReference type="PANTHER" id="PTHR33434:SF2">
    <property type="entry name" value="FATTY ACID-BINDING PROTEIN TM_1468"/>
    <property type="match status" value="1"/>
</dbReference>
<dbReference type="Gene3D" id="3.40.50.10170">
    <property type="match status" value="1"/>
</dbReference>
<dbReference type="OrthoDB" id="9760324at2"/>
<dbReference type="Proteomes" id="UP000294952">
    <property type="component" value="Unassembled WGS sequence"/>
</dbReference>
<dbReference type="PANTHER" id="PTHR33434">
    <property type="entry name" value="DEGV DOMAIN-CONTAINING PROTEIN DR_1986-RELATED"/>
    <property type="match status" value="1"/>
</dbReference>
<dbReference type="InterPro" id="IPR050270">
    <property type="entry name" value="DegV_domain_contain"/>
</dbReference>
<organism evidence="3 6">
    <name type="scientific">Mycolicibacterium obuense</name>
    <dbReference type="NCBI Taxonomy" id="1807"/>
    <lineage>
        <taxon>Bacteria</taxon>
        <taxon>Bacillati</taxon>
        <taxon>Actinomycetota</taxon>
        <taxon>Actinomycetes</taxon>
        <taxon>Mycobacteriales</taxon>
        <taxon>Mycobacteriaceae</taxon>
        <taxon>Mycolicibacterium</taxon>
    </lineage>
</organism>
<evidence type="ECO:0000313" key="5">
    <source>
        <dbReference type="Proteomes" id="UP000034150"/>
    </source>
</evidence>
<keyword evidence="1" id="KW-0446">Lipid-binding</keyword>
<dbReference type="Pfam" id="PF02645">
    <property type="entry name" value="DegV"/>
    <property type="match status" value="1"/>
</dbReference>
<dbReference type="GO" id="GO:0008289">
    <property type="term" value="F:lipid binding"/>
    <property type="evidence" value="ECO:0007669"/>
    <property type="project" value="UniProtKB-KW"/>
</dbReference>
<evidence type="ECO:0000313" key="2">
    <source>
        <dbReference type="EMBL" id="KKE98820.1"/>
    </source>
</evidence>
<evidence type="ECO:0000313" key="4">
    <source>
        <dbReference type="EMBL" id="TDL08571.1"/>
    </source>
</evidence>
<dbReference type="EMBL" id="JYNU01000009">
    <property type="protein sequence ID" value="KMO77803.1"/>
    <property type="molecule type" value="Genomic_DNA"/>
</dbReference>
<name>A0A0J6W7H7_9MYCO</name>
<reference evidence="2 5" key="2">
    <citation type="submission" date="2015-04" db="EMBL/GenBank/DDBJ databases">
        <title>Genome sequence of Mycobacterium obuense UC1.</title>
        <authorList>
            <person name="Greninger A.L."/>
            <person name="Cunningham G."/>
            <person name="Chiu C.Y."/>
            <person name="Miller S."/>
        </authorList>
    </citation>
    <scope>NUCLEOTIDE SEQUENCE [LARGE SCALE GENOMIC DNA]</scope>
    <source>
        <strain evidence="2 5">UC1</strain>
    </source>
</reference>
<gene>
    <name evidence="4" type="ORF">EUA04_14180</name>
    <name evidence="3" type="ORF">MOBUDSM44075_01711</name>
    <name evidence="2" type="ORF">WN67_27215</name>
</gene>
<dbReference type="Gene3D" id="3.30.1180.10">
    <property type="match status" value="1"/>
</dbReference>
<evidence type="ECO:0000313" key="6">
    <source>
        <dbReference type="Proteomes" id="UP000036313"/>
    </source>
</evidence>
<dbReference type="EMBL" id="SDLP01000003">
    <property type="protein sequence ID" value="TDL08571.1"/>
    <property type="molecule type" value="Genomic_DNA"/>
</dbReference>
<dbReference type="AlphaFoldDB" id="A0A0J6W7H7"/>
<dbReference type="Proteomes" id="UP000034150">
    <property type="component" value="Unassembled WGS sequence"/>
</dbReference>
<dbReference type="InterPro" id="IPR003797">
    <property type="entry name" value="DegV"/>
</dbReference>
<evidence type="ECO:0000313" key="3">
    <source>
        <dbReference type="EMBL" id="KMO77803.1"/>
    </source>
</evidence>
<evidence type="ECO:0000313" key="7">
    <source>
        <dbReference type="Proteomes" id="UP000294952"/>
    </source>
</evidence>
<proteinExistence type="predicted"/>
<comment type="caution">
    <text evidence="3">The sequence shown here is derived from an EMBL/GenBank/DDBJ whole genome shotgun (WGS) entry which is preliminary data.</text>
</comment>
<dbReference type="EMBL" id="LAUZ02000129">
    <property type="protein sequence ID" value="KKE98820.1"/>
    <property type="molecule type" value="Genomic_DNA"/>
</dbReference>
<evidence type="ECO:0000256" key="1">
    <source>
        <dbReference type="ARBA" id="ARBA00023121"/>
    </source>
</evidence>
<dbReference type="Proteomes" id="UP000036313">
    <property type="component" value="Unassembled WGS sequence"/>
</dbReference>